<dbReference type="SUPFAM" id="SSF54427">
    <property type="entry name" value="NTF2-like"/>
    <property type="match status" value="1"/>
</dbReference>
<dbReference type="OrthoDB" id="8684708at2"/>
<keyword evidence="2" id="KW-1185">Reference proteome</keyword>
<gene>
    <name evidence="1" type="ORF">BKM63_21305</name>
</gene>
<dbReference type="Gene3D" id="3.10.450.50">
    <property type="match status" value="1"/>
</dbReference>
<dbReference type="InterPro" id="IPR032710">
    <property type="entry name" value="NTF2-like_dom_sf"/>
</dbReference>
<dbReference type="RefSeq" id="WP_071638618.1">
    <property type="nucleotide sequence ID" value="NZ_MLFK01000011.1"/>
</dbReference>
<evidence type="ECO:0000313" key="1">
    <source>
        <dbReference type="EMBL" id="OIV39943.1"/>
    </source>
</evidence>
<evidence type="ECO:0000313" key="2">
    <source>
        <dbReference type="Proteomes" id="UP000182826"/>
    </source>
</evidence>
<dbReference type="AlphaFoldDB" id="A0A1J7BMM0"/>
<comment type="caution">
    <text evidence="1">The sequence shown here is derived from an EMBL/GenBank/DDBJ whole genome shotgun (WGS) entry which is preliminary data.</text>
</comment>
<reference evidence="1 2" key="1">
    <citation type="submission" date="2016-10" db="EMBL/GenBank/DDBJ databases">
        <title>Draft Genome Sequence of Rhizobacteria Flavobacterium johnsoniae CI04.</title>
        <authorList>
            <person name="Bravo J.I."/>
            <person name="Lozano G.L."/>
            <person name="Handelsman J."/>
        </authorList>
    </citation>
    <scope>NUCLEOTIDE SEQUENCE [LARGE SCALE GENOMIC DNA]</scope>
    <source>
        <strain evidence="1 2">CI04</strain>
    </source>
</reference>
<dbReference type="EMBL" id="MLFK01000011">
    <property type="protein sequence ID" value="OIV39943.1"/>
    <property type="molecule type" value="Genomic_DNA"/>
</dbReference>
<accession>A0A1J7BMM0</accession>
<organism evidence="1 2">
    <name type="scientific">Flavobacterium johnsoniae</name>
    <name type="common">Cytophaga johnsonae</name>
    <dbReference type="NCBI Taxonomy" id="986"/>
    <lineage>
        <taxon>Bacteria</taxon>
        <taxon>Pseudomonadati</taxon>
        <taxon>Bacteroidota</taxon>
        <taxon>Flavobacteriia</taxon>
        <taxon>Flavobacteriales</taxon>
        <taxon>Flavobacteriaceae</taxon>
        <taxon>Flavobacterium</taxon>
    </lineage>
</organism>
<evidence type="ECO:0008006" key="3">
    <source>
        <dbReference type="Google" id="ProtNLM"/>
    </source>
</evidence>
<protein>
    <recommendedName>
        <fullName evidence="3">Nuclear transport factor 2 family protein</fullName>
    </recommendedName>
</protein>
<name>A0A1J7BMM0_FLAJO</name>
<sequence>MNLPEVIQDLVKAQNNFDSSAFADCFSETAIVFDEGKNYTSKTEIKNWIEKSSKEYNTAMKPLEFEGDAEKGNLKAEVSGTFPGSPVILTYNLTFKGQYIESLKIN</sequence>
<proteinExistence type="predicted"/>
<dbReference type="Proteomes" id="UP000182826">
    <property type="component" value="Unassembled WGS sequence"/>
</dbReference>